<name>A0A540VR65_9GAMM</name>
<evidence type="ECO:0000256" key="6">
    <source>
        <dbReference type="ARBA" id="ARBA00023136"/>
    </source>
</evidence>
<reference evidence="11 12" key="1">
    <citation type="submission" date="2019-06" db="EMBL/GenBank/DDBJ databases">
        <title>Metagenome assembled Genome of Spiribacter salinus SL48-SHIP from the microbial mat of Salt Lake 48 (Novosibirsk region, Russia).</title>
        <authorList>
            <person name="Shipova A."/>
            <person name="Rozanov A.S."/>
            <person name="Bryanskaya A.V."/>
            <person name="Peltek S.E."/>
        </authorList>
    </citation>
    <scope>NUCLEOTIDE SEQUENCE [LARGE SCALE GENOMIC DNA]</scope>
    <source>
        <strain evidence="11">SL48-SHIP-2</strain>
    </source>
</reference>
<evidence type="ECO:0000313" key="12">
    <source>
        <dbReference type="Proteomes" id="UP000315400"/>
    </source>
</evidence>
<evidence type="ECO:0000256" key="10">
    <source>
        <dbReference type="SAM" id="SignalP"/>
    </source>
</evidence>
<comment type="subcellular location">
    <subcellularLocation>
        <location evidence="1">Cell outer membrane</location>
    </subcellularLocation>
</comment>
<feature type="chain" id="PRO_5021985372" evidence="10">
    <location>
        <begin position="29"/>
        <end position="450"/>
    </location>
</feature>
<dbReference type="GO" id="GO:0015288">
    <property type="term" value="F:porin activity"/>
    <property type="evidence" value="ECO:0007669"/>
    <property type="project" value="TreeGrafter"/>
</dbReference>
<dbReference type="Gene3D" id="1.20.1600.10">
    <property type="entry name" value="Outer membrane efflux proteins (OEP)"/>
    <property type="match status" value="1"/>
</dbReference>
<feature type="region of interest" description="Disordered" evidence="9">
    <location>
        <begin position="71"/>
        <end position="95"/>
    </location>
</feature>
<evidence type="ECO:0000256" key="9">
    <source>
        <dbReference type="SAM" id="MobiDB-lite"/>
    </source>
</evidence>
<proteinExistence type="inferred from homology"/>
<dbReference type="NCBIfam" id="TIGR01844">
    <property type="entry name" value="type_I_sec_TolC"/>
    <property type="match status" value="1"/>
</dbReference>
<keyword evidence="10" id="KW-0732">Signal</keyword>
<keyword evidence="6" id="KW-0472">Membrane</keyword>
<dbReference type="STRING" id="1260251.SPISAL_00700"/>
<keyword evidence="7" id="KW-0998">Cell outer membrane</keyword>
<evidence type="ECO:0000256" key="2">
    <source>
        <dbReference type="ARBA" id="ARBA00007613"/>
    </source>
</evidence>
<dbReference type="EMBL" id="VIFK01000078">
    <property type="protein sequence ID" value="TQE99252.1"/>
    <property type="molecule type" value="Genomic_DNA"/>
</dbReference>
<keyword evidence="5" id="KW-0812">Transmembrane</keyword>
<keyword evidence="4" id="KW-1134">Transmembrane beta strand</keyword>
<feature type="coiled-coil region" evidence="8">
    <location>
        <begin position="119"/>
        <end position="223"/>
    </location>
</feature>
<dbReference type="AlphaFoldDB" id="A0A540VR65"/>
<dbReference type="SUPFAM" id="SSF56954">
    <property type="entry name" value="Outer membrane efflux proteins (OEP)"/>
    <property type="match status" value="1"/>
</dbReference>
<evidence type="ECO:0000256" key="8">
    <source>
        <dbReference type="SAM" id="Coils"/>
    </source>
</evidence>
<comment type="caution">
    <text evidence="11">The sequence shown here is derived from an EMBL/GenBank/DDBJ whole genome shotgun (WGS) entry which is preliminary data.</text>
</comment>
<keyword evidence="8" id="KW-0175">Coiled coil</keyword>
<dbReference type="PANTHER" id="PTHR30026:SF20">
    <property type="entry name" value="OUTER MEMBRANE PROTEIN TOLC"/>
    <property type="match status" value="1"/>
</dbReference>
<feature type="signal peptide" evidence="10">
    <location>
        <begin position="1"/>
        <end position="28"/>
    </location>
</feature>
<organism evidence="11 12">
    <name type="scientific">Spiribacter salinus</name>
    <dbReference type="NCBI Taxonomy" id="1335746"/>
    <lineage>
        <taxon>Bacteria</taxon>
        <taxon>Pseudomonadati</taxon>
        <taxon>Pseudomonadota</taxon>
        <taxon>Gammaproteobacteria</taxon>
        <taxon>Chromatiales</taxon>
        <taxon>Ectothiorhodospiraceae</taxon>
        <taxon>Spiribacter</taxon>
    </lineage>
</organism>
<dbReference type="PANTHER" id="PTHR30026">
    <property type="entry name" value="OUTER MEMBRANE PROTEIN TOLC"/>
    <property type="match status" value="1"/>
</dbReference>
<comment type="similarity">
    <text evidence="2">Belongs to the outer membrane factor (OMF) (TC 1.B.17) family.</text>
</comment>
<evidence type="ECO:0000256" key="5">
    <source>
        <dbReference type="ARBA" id="ARBA00022692"/>
    </source>
</evidence>
<protein>
    <submittedName>
        <fullName evidence="11">TolC family outer membrane protein</fullName>
    </submittedName>
</protein>
<dbReference type="InterPro" id="IPR003423">
    <property type="entry name" value="OMP_efflux"/>
</dbReference>
<dbReference type="Proteomes" id="UP000315400">
    <property type="component" value="Unassembled WGS sequence"/>
</dbReference>
<accession>A0A540VR65</accession>
<evidence type="ECO:0000256" key="1">
    <source>
        <dbReference type="ARBA" id="ARBA00004442"/>
    </source>
</evidence>
<evidence type="ECO:0000256" key="3">
    <source>
        <dbReference type="ARBA" id="ARBA00022448"/>
    </source>
</evidence>
<dbReference type="Pfam" id="PF02321">
    <property type="entry name" value="OEP"/>
    <property type="match status" value="2"/>
</dbReference>
<dbReference type="InterPro" id="IPR010130">
    <property type="entry name" value="T1SS_OMP_TolC"/>
</dbReference>
<gene>
    <name evidence="11" type="ORF">FKY71_09600</name>
</gene>
<dbReference type="RefSeq" id="WP_222518983.1">
    <property type="nucleotide sequence ID" value="NZ_MBFX01000003.1"/>
</dbReference>
<dbReference type="GO" id="GO:0009279">
    <property type="term" value="C:cell outer membrane"/>
    <property type="evidence" value="ECO:0007669"/>
    <property type="project" value="UniProtKB-SubCell"/>
</dbReference>
<dbReference type="GO" id="GO:0015562">
    <property type="term" value="F:efflux transmembrane transporter activity"/>
    <property type="evidence" value="ECO:0007669"/>
    <property type="project" value="InterPro"/>
</dbReference>
<evidence type="ECO:0000256" key="7">
    <source>
        <dbReference type="ARBA" id="ARBA00023237"/>
    </source>
</evidence>
<evidence type="ECO:0000313" key="11">
    <source>
        <dbReference type="EMBL" id="TQE99252.1"/>
    </source>
</evidence>
<keyword evidence="3" id="KW-0813">Transport</keyword>
<evidence type="ECO:0000256" key="4">
    <source>
        <dbReference type="ARBA" id="ARBA00022452"/>
    </source>
</evidence>
<feature type="region of interest" description="Disordered" evidence="9">
    <location>
        <begin position="231"/>
        <end position="254"/>
    </location>
</feature>
<sequence>MRHNIRLHRPLALLITIGLASAPLGVSAEDTLIEIYDRARQSDPQFQQAIADRRAREEALPQARAGLRPDVSLSSRYTTRDTDSDIGTTTGSEEEDYRQLSYGVELTQPLYRFSQARSVDRADALVEQARADFASAEQALIIRTAERYFSVLDARESVDAAAANLEAIERQLEQAEQRFEVGVIARTDVEEARAQADLARAELLQAEDDFETERERLRELTDRAPARLRQVREGVELNAPSPNDPDAWRGRAEDENRDLAAARFAAEAAMEGVDVERGGRFPQIDLIAGYDGLEQYDRGGQDRSSEEYSAGIQLNLPLYQGGGVSSSIREAQFRYTEAREALEEARRTVTRNAADAYRGVETALERVRALEQARISTQAALDATEAGFEVGTRTIVDVLNAQREVFNAERDYQQARHAYLVNTLRLQQAAGALSAEDLRGVDTLLGNGNG</sequence>
<dbReference type="InterPro" id="IPR051906">
    <property type="entry name" value="TolC-like"/>
</dbReference>
<dbReference type="GO" id="GO:1990281">
    <property type="term" value="C:efflux pump complex"/>
    <property type="evidence" value="ECO:0007669"/>
    <property type="project" value="TreeGrafter"/>
</dbReference>